<dbReference type="FunFam" id="2.120.10.30:FF:000238">
    <property type="entry name" value="Haloacid dehalogenase-like hydrolase domain-containing protein Sgpp"/>
    <property type="match status" value="1"/>
</dbReference>
<evidence type="ECO:0000313" key="4">
    <source>
        <dbReference type="Proteomes" id="UP000030645"/>
    </source>
</evidence>
<dbReference type="SUPFAM" id="SSF52833">
    <property type="entry name" value="Thioredoxin-like"/>
    <property type="match status" value="1"/>
</dbReference>
<dbReference type="AlphaFoldDB" id="W9RGW2"/>
<feature type="repeat" description="NHL" evidence="2">
    <location>
        <begin position="443"/>
        <end position="473"/>
    </location>
</feature>
<organism evidence="3 4">
    <name type="scientific">Morus notabilis</name>
    <dbReference type="NCBI Taxonomy" id="981085"/>
    <lineage>
        <taxon>Eukaryota</taxon>
        <taxon>Viridiplantae</taxon>
        <taxon>Streptophyta</taxon>
        <taxon>Embryophyta</taxon>
        <taxon>Tracheophyta</taxon>
        <taxon>Spermatophyta</taxon>
        <taxon>Magnoliopsida</taxon>
        <taxon>eudicotyledons</taxon>
        <taxon>Gunneridae</taxon>
        <taxon>Pentapetalae</taxon>
        <taxon>rosids</taxon>
        <taxon>fabids</taxon>
        <taxon>Rosales</taxon>
        <taxon>Moraceae</taxon>
        <taxon>Moreae</taxon>
        <taxon>Morus</taxon>
    </lineage>
</organism>
<sequence length="748" mass="82589">MAECDSSQSFGPSDSPDPHTIWAAIRFLDLKIDAKTETLTNEVQKVLTHLERLTMAARPVPPTHHATQPAPDFGPPGFVHPTERVARPAAYFDRDLGPRRRERLLLFLDGNNRLREHTTTMPIPVARELGRTNPFRYAPILPRPKFDRDPTRVCQLDLDDSPIEDEVEAWANQPPRKIVVNDGEMRLWRELGVNSWPTFAIIGPTGKLLAQLAGEGRRKDLDDLVEAALQYYSRKKILDNTALPLRLEKDNDPRLVLSPLKFPGKLAIDVLNNRLFISDSNHNRIVVTGLDGNFIIQIGSTGEEGLRDGTFEDASFNRPQLLNSPWDVCFEPVNEKVYIAMAGQHQIWEYNISDGSTRAFSGDGYERNLNGFSSTSTSFAQPSGISLSPDLTEAYIADSESSSIRALNLKTGGSRFLAGGDPLFSDNLFKFGDHDGIGAEVLLQHPLGVLCAKDGQVYIADSYNHKIKKLDPASKKVTTLAGTGKAGFQDGMALEAQLSEPSGIIEVENGRLFIADTNNNLIRYLDLSKEVPELLTLELKGVQPPKKSKSPKRLRRAAPMDAQTIKVDGTSSSEGNLSIKISLPKEYHFSKEARSKFSVDTEPENAVIIDPLDGYLSPDGSATFHFRRFLPSASMGKINCKFQKHVSSLRRCSGMFRALQCLFLANQKLSMQGRALQCPSLALQRPFQRCGAQTRCQCTLPTGNDIHSSAAVPKLSTKTPCLLEIMSISNAAPKFGAKAPCLLEMNTP</sequence>
<proteinExistence type="predicted"/>
<reference evidence="4" key="1">
    <citation type="submission" date="2013-01" db="EMBL/GenBank/DDBJ databases">
        <title>Draft Genome Sequence of a Mulberry Tree, Morus notabilis C.K. Schneid.</title>
        <authorList>
            <person name="He N."/>
            <person name="Zhao S."/>
        </authorList>
    </citation>
    <scope>NUCLEOTIDE SEQUENCE</scope>
</reference>
<dbReference type="STRING" id="981085.W9RGW2"/>
<dbReference type="CDD" id="cd14951">
    <property type="entry name" value="NHL-2_like"/>
    <property type="match status" value="1"/>
</dbReference>
<dbReference type="PANTHER" id="PTHR46388">
    <property type="entry name" value="NHL REPEAT-CONTAINING PROTEIN 2"/>
    <property type="match status" value="1"/>
</dbReference>
<dbReference type="PANTHER" id="PTHR46388:SF2">
    <property type="entry name" value="NHL REPEAT-CONTAINING PROTEIN 2"/>
    <property type="match status" value="1"/>
</dbReference>
<gene>
    <name evidence="3" type="ORF">L484_023653</name>
</gene>
<protein>
    <submittedName>
        <fullName evidence="3">NHL repeat-containing protein 2</fullName>
    </submittedName>
</protein>
<name>W9RGW2_9ROSA</name>
<dbReference type="eggNOG" id="KOG2177">
    <property type="taxonomic scope" value="Eukaryota"/>
</dbReference>
<keyword evidence="4" id="KW-1185">Reference proteome</keyword>
<evidence type="ECO:0000256" key="2">
    <source>
        <dbReference type="PROSITE-ProRule" id="PRU00504"/>
    </source>
</evidence>
<dbReference type="InterPro" id="IPR045302">
    <property type="entry name" value="NHL2_NHL_rpt_dom"/>
</dbReference>
<dbReference type="InterPro" id="IPR011042">
    <property type="entry name" value="6-blade_b-propeller_TolB-like"/>
</dbReference>
<dbReference type="InterPro" id="IPR001258">
    <property type="entry name" value="NHL_repeat"/>
</dbReference>
<dbReference type="SUPFAM" id="SSF101898">
    <property type="entry name" value="NHL repeat"/>
    <property type="match status" value="1"/>
</dbReference>
<accession>W9RGW2</accession>
<dbReference type="EMBL" id="KE345018">
    <property type="protein sequence ID" value="EXB90000.1"/>
    <property type="molecule type" value="Genomic_DNA"/>
</dbReference>
<dbReference type="Gene3D" id="3.40.30.10">
    <property type="entry name" value="Glutaredoxin"/>
    <property type="match status" value="1"/>
</dbReference>
<dbReference type="InterPro" id="IPR036249">
    <property type="entry name" value="Thioredoxin-like_sf"/>
</dbReference>
<evidence type="ECO:0000313" key="3">
    <source>
        <dbReference type="EMBL" id="EXB90000.1"/>
    </source>
</evidence>
<keyword evidence="1" id="KW-0677">Repeat</keyword>
<evidence type="ECO:0000256" key="1">
    <source>
        <dbReference type="ARBA" id="ARBA00022737"/>
    </source>
</evidence>
<dbReference type="PROSITE" id="PS51125">
    <property type="entry name" value="NHL"/>
    <property type="match status" value="1"/>
</dbReference>
<dbReference type="Proteomes" id="UP000030645">
    <property type="component" value="Unassembled WGS sequence"/>
</dbReference>
<dbReference type="Gene3D" id="2.120.10.30">
    <property type="entry name" value="TolB, C-terminal domain"/>
    <property type="match status" value="2"/>
</dbReference>